<sequence>MANVVLIIRNSDLLRSMDEILTNTKSVEKVHELLNKAKTKNTMHTVCYGIGRSLSGICQKN</sequence>
<dbReference type="AlphaFoldDB" id="A0A1E8BEY6"/>
<proteinExistence type="predicted"/>
<name>A0A1E8BEY6_BACMY</name>
<evidence type="ECO:0000313" key="1">
    <source>
        <dbReference type="EMBL" id="OFD87673.1"/>
    </source>
</evidence>
<reference evidence="1 2" key="1">
    <citation type="submission" date="2016-05" db="EMBL/GenBank/DDBJ databases">
        <title>Bacillus thuringiensis and Bacillus weihenstephanensis as novel biocontrol agents of wilt causing Verticillium species.</title>
        <authorList>
            <person name="Hollensteiner J."/>
            <person name="Wemheuer F."/>
            <person name="Harting R."/>
            <person name="Kolarzyk A."/>
            <person name="Diaz-Valerio S."/>
            <person name="Poehlein A."/>
            <person name="Brzuszkiewicz E."/>
            <person name="Nesemann K."/>
            <person name="Braus-Stromeyer S."/>
            <person name="Braus G."/>
            <person name="Daniel R."/>
            <person name="Liesegang H."/>
        </authorList>
    </citation>
    <scope>NUCLEOTIDE SEQUENCE [LARGE SCALE GENOMIC DNA]</scope>
    <source>
        <strain evidence="1 2">GOE11</strain>
    </source>
</reference>
<comment type="caution">
    <text evidence="1">The sequence shown here is derived from an EMBL/GenBank/DDBJ whole genome shotgun (WGS) entry which is preliminary data.</text>
</comment>
<dbReference type="EMBL" id="LXLX01000062">
    <property type="protein sequence ID" value="OFD87673.1"/>
    <property type="molecule type" value="Genomic_DNA"/>
</dbReference>
<evidence type="ECO:0000313" key="2">
    <source>
        <dbReference type="Proteomes" id="UP000175835"/>
    </source>
</evidence>
<gene>
    <name evidence="1" type="ORF">BWGOE11_56250</name>
</gene>
<protein>
    <submittedName>
        <fullName evidence="1">Uncharacterized protein</fullName>
    </submittedName>
</protein>
<organism evidence="1 2">
    <name type="scientific">Bacillus mycoides</name>
    <dbReference type="NCBI Taxonomy" id="1405"/>
    <lineage>
        <taxon>Bacteria</taxon>
        <taxon>Bacillati</taxon>
        <taxon>Bacillota</taxon>
        <taxon>Bacilli</taxon>
        <taxon>Bacillales</taxon>
        <taxon>Bacillaceae</taxon>
        <taxon>Bacillus</taxon>
        <taxon>Bacillus cereus group</taxon>
    </lineage>
</organism>
<dbReference type="PATRIC" id="fig|86662.23.peg.5902"/>
<dbReference type="Proteomes" id="UP000175835">
    <property type="component" value="Unassembled WGS sequence"/>
</dbReference>
<accession>A0A1E8BEY6</accession>